<feature type="compositionally biased region" description="Basic and acidic residues" evidence="8">
    <location>
        <begin position="216"/>
        <end position="229"/>
    </location>
</feature>
<evidence type="ECO:0000256" key="4">
    <source>
        <dbReference type="ARBA" id="ARBA00022656"/>
    </source>
</evidence>
<dbReference type="RefSeq" id="XP_056689634.1">
    <property type="nucleotide sequence ID" value="XM_056833656.1"/>
</dbReference>
<dbReference type="GeneID" id="110788746"/>
<reference evidence="10" key="2">
    <citation type="submission" date="2025-08" db="UniProtKB">
        <authorList>
            <consortium name="RefSeq"/>
        </authorList>
    </citation>
    <scope>IDENTIFICATION</scope>
    <source>
        <tissue evidence="10">Leaf</tissue>
    </source>
</reference>
<sequence>MIEDKPVTYPGHGGVVFRILGEFKGCDVSTSFFVAKEDIYYSVISTDGEVSWQILKGSLVGIEGLEKLAAGFHVSYGKNSKDGKVREEFKYLIDSVGLECILGGLYLIKYGESAAEKSMGFEIICLHFAEAVRFNTICEWVMNALIKGQKLLLPTNIRSFVRSWQSISSVMRLAMLEPEKYTRRELIQRLNKFDVKNEEDLNKFWDHVMIIHRETEKHRKSRREKERAKHNQPPLSSTVQGGWDDKANEKLKKTREMLLNTLVELSGKKDIWSCIKRIFKTHNEMVARSIAYETDMTLVNEDFSHWKDDKGSSKNVLPHGTISF</sequence>
<evidence type="ECO:0000256" key="5">
    <source>
        <dbReference type="ARBA" id="ARBA00022801"/>
    </source>
</evidence>
<dbReference type="InterPro" id="IPR036041">
    <property type="entry name" value="Ribosome-inact_prot_sf"/>
</dbReference>
<evidence type="ECO:0000256" key="2">
    <source>
        <dbReference type="ARBA" id="ARBA00008544"/>
    </source>
</evidence>
<evidence type="ECO:0000256" key="3">
    <source>
        <dbReference type="ARBA" id="ARBA00012001"/>
    </source>
</evidence>
<accession>A0ABM3R215</accession>
<keyword evidence="7" id="KW-0652">Protein synthesis inhibitor</keyword>
<keyword evidence="4" id="KW-0800">Toxin</keyword>
<reference evidence="9" key="1">
    <citation type="journal article" date="2021" name="Nat. Commun.">
        <title>Genomic analyses provide insights into spinach domestication and the genetic basis of agronomic traits.</title>
        <authorList>
            <person name="Cai X."/>
            <person name="Sun X."/>
            <person name="Xu C."/>
            <person name="Sun H."/>
            <person name="Wang X."/>
            <person name="Ge C."/>
            <person name="Zhang Z."/>
            <person name="Wang Q."/>
            <person name="Fei Z."/>
            <person name="Jiao C."/>
            <person name="Wang Q."/>
        </authorList>
    </citation>
    <scope>NUCLEOTIDE SEQUENCE [LARGE SCALE GENOMIC DNA]</scope>
    <source>
        <strain evidence="9">cv. Varoflay</strain>
    </source>
</reference>
<keyword evidence="5" id="KW-0378">Hydrolase</keyword>
<proteinExistence type="inferred from homology"/>
<comment type="catalytic activity">
    <reaction evidence="1">
        <text>Endohydrolysis of the N-glycosidic bond at one specific adenosine on the 28S rRNA.</text>
        <dbReference type="EC" id="3.2.2.22"/>
    </reaction>
</comment>
<protein>
    <recommendedName>
        <fullName evidence="3">rRNA N-glycosylase</fullName>
        <ecNumber evidence="3">3.2.2.22</ecNumber>
    </recommendedName>
</protein>
<dbReference type="Proteomes" id="UP000813463">
    <property type="component" value="Chromosome 6"/>
</dbReference>
<name>A0ABM3R215_SPIOL</name>
<evidence type="ECO:0000256" key="7">
    <source>
        <dbReference type="ARBA" id="ARBA00023193"/>
    </source>
</evidence>
<dbReference type="InterPro" id="IPR001574">
    <property type="entry name" value="Ribosome_inactivat_prot"/>
</dbReference>
<comment type="similarity">
    <text evidence="2">Belongs to the ribosome-inactivating protein family. Type 1 RIP subfamily.</text>
</comment>
<evidence type="ECO:0000256" key="1">
    <source>
        <dbReference type="ARBA" id="ARBA00000237"/>
    </source>
</evidence>
<dbReference type="EC" id="3.2.2.22" evidence="3"/>
<dbReference type="SUPFAM" id="SSF56371">
    <property type="entry name" value="Ribosome inactivating proteins (RIP)"/>
    <property type="match status" value="1"/>
</dbReference>
<organism evidence="9 10">
    <name type="scientific">Spinacia oleracea</name>
    <name type="common">Spinach</name>
    <dbReference type="NCBI Taxonomy" id="3562"/>
    <lineage>
        <taxon>Eukaryota</taxon>
        <taxon>Viridiplantae</taxon>
        <taxon>Streptophyta</taxon>
        <taxon>Embryophyta</taxon>
        <taxon>Tracheophyta</taxon>
        <taxon>Spermatophyta</taxon>
        <taxon>Magnoliopsida</taxon>
        <taxon>eudicotyledons</taxon>
        <taxon>Gunneridae</taxon>
        <taxon>Pentapetalae</taxon>
        <taxon>Caryophyllales</taxon>
        <taxon>Chenopodiaceae</taxon>
        <taxon>Chenopodioideae</taxon>
        <taxon>Anserineae</taxon>
        <taxon>Spinacia</taxon>
    </lineage>
</organism>
<evidence type="ECO:0000313" key="9">
    <source>
        <dbReference type="Proteomes" id="UP000813463"/>
    </source>
</evidence>
<gene>
    <name evidence="10" type="primary">LOC110788746</name>
</gene>
<keyword evidence="6" id="KW-0611">Plant defense</keyword>
<feature type="region of interest" description="Disordered" evidence="8">
    <location>
        <begin position="216"/>
        <end position="243"/>
    </location>
</feature>
<evidence type="ECO:0000256" key="6">
    <source>
        <dbReference type="ARBA" id="ARBA00022821"/>
    </source>
</evidence>
<evidence type="ECO:0000313" key="10">
    <source>
        <dbReference type="RefSeq" id="XP_056689634.1"/>
    </source>
</evidence>
<evidence type="ECO:0000256" key="8">
    <source>
        <dbReference type="SAM" id="MobiDB-lite"/>
    </source>
</evidence>
<dbReference type="Pfam" id="PF00161">
    <property type="entry name" value="RIP"/>
    <property type="match status" value="1"/>
</dbReference>
<keyword evidence="9" id="KW-1185">Reference proteome</keyword>